<protein>
    <submittedName>
        <fullName evidence="2">Clathrin heavy chain 1</fullName>
    </submittedName>
</protein>
<dbReference type="PANTHER" id="PTHR10292">
    <property type="entry name" value="CLATHRIN HEAVY CHAIN RELATED"/>
    <property type="match status" value="1"/>
</dbReference>
<gene>
    <name evidence="2" type="ORF">KSP39_PZI019154</name>
</gene>
<name>A0AAP0B0Z8_9ASPA</name>
<dbReference type="Pfam" id="PF00637">
    <property type="entry name" value="Clathrin"/>
    <property type="match status" value="1"/>
</dbReference>
<dbReference type="GO" id="GO:0005886">
    <property type="term" value="C:plasma membrane"/>
    <property type="evidence" value="ECO:0007669"/>
    <property type="project" value="TreeGrafter"/>
</dbReference>
<dbReference type="InterPro" id="IPR000547">
    <property type="entry name" value="Clathrin_H-chain/VPS_repeat"/>
</dbReference>
<dbReference type="GO" id="GO:0006886">
    <property type="term" value="P:intracellular protein transport"/>
    <property type="evidence" value="ECO:0007669"/>
    <property type="project" value="UniProtKB-UniRule"/>
</dbReference>
<proteinExistence type="predicted"/>
<dbReference type="AlphaFoldDB" id="A0AAP0B0Z8"/>
<organism evidence="2 3">
    <name type="scientific">Platanthera zijinensis</name>
    <dbReference type="NCBI Taxonomy" id="2320716"/>
    <lineage>
        <taxon>Eukaryota</taxon>
        <taxon>Viridiplantae</taxon>
        <taxon>Streptophyta</taxon>
        <taxon>Embryophyta</taxon>
        <taxon>Tracheophyta</taxon>
        <taxon>Spermatophyta</taxon>
        <taxon>Magnoliopsida</taxon>
        <taxon>Liliopsida</taxon>
        <taxon>Asparagales</taxon>
        <taxon>Orchidaceae</taxon>
        <taxon>Orchidoideae</taxon>
        <taxon>Orchideae</taxon>
        <taxon>Orchidinae</taxon>
        <taxon>Platanthera</taxon>
    </lineage>
</organism>
<accession>A0AAP0B0Z8</accession>
<dbReference type="Proteomes" id="UP001418222">
    <property type="component" value="Unassembled WGS sequence"/>
</dbReference>
<dbReference type="PANTHER" id="PTHR10292:SF1">
    <property type="entry name" value="CLATHRIN HEAVY CHAIN"/>
    <property type="match status" value="1"/>
</dbReference>
<sequence>MLVIAYMMLNCMKRKKIIFAFISNWAKLDITLVRLKQFQGAVDAARKANSLKTWKVVCFACVDAEEFLLAQICRMNIIIQVDDLEEVSDYYRNRGCFNELISLMESGLGL</sequence>
<dbReference type="InterPro" id="IPR016024">
    <property type="entry name" value="ARM-type_fold"/>
</dbReference>
<dbReference type="GO" id="GO:0032051">
    <property type="term" value="F:clathrin light chain binding"/>
    <property type="evidence" value="ECO:0007669"/>
    <property type="project" value="TreeGrafter"/>
</dbReference>
<dbReference type="InterPro" id="IPR055358">
    <property type="entry name" value="CHCR"/>
</dbReference>
<dbReference type="EMBL" id="JBBWWQ010000017">
    <property type="protein sequence ID" value="KAK8923472.1"/>
    <property type="molecule type" value="Genomic_DNA"/>
</dbReference>
<comment type="caution">
    <text evidence="2">The sequence shown here is derived from an EMBL/GenBank/DDBJ whole genome shotgun (WGS) entry which is preliminary data.</text>
</comment>
<dbReference type="GO" id="GO:0006898">
    <property type="term" value="P:receptor-mediated endocytosis"/>
    <property type="evidence" value="ECO:0007669"/>
    <property type="project" value="TreeGrafter"/>
</dbReference>
<dbReference type="GO" id="GO:0009506">
    <property type="term" value="C:plasmodesma"/>
    <property type="evidence" value="ECO:0007669"/>
    <property type="project" value="TreeGrafter"/>
</dbReference>
<dbReference type="Gene3D" id="1.25.40.10">
    <property type="entry name" value="Tetratricopeptide repeat domain"/>
    <property type="match status" value="1"/>
</dbReference>
<dbReference type="GO" id="GO:0071439">
    <property type="term" value="C:clathrin complex"/>
    <property type="evidence" value="ECO:0007669"/>
    <property type="project" value="TreeGrafter"/>
</dbReference>
<evidence type="ECO:0000256" key="1">
    <source>
        <dbReference type="PROSITE-ProRule" id="PRU01006"/>
    </source>
</evidence>
<dbReference type="SUPFAM" id="SSF48371">
    <property type="entry name" value="ARM repeat"/>
    <property type="match status" value="1"/>
</dbReference>
<dbReference type="GO" id="GO:0005794">
    <property type="term" value="C:Golgi apparatus"/>
    <property type="evidence" value="ECO:0007669"/>
    <property type="project" value="TreeGrafter"/>
</dbReference>
<evidence type="ECO:0000313" key="2">
    <source>
        <dbReference type="EMBL" id="KAK8923472.1"/>
    </source>
</evidence>
<dbReference type="InterPro" id="IPR011990">
    <property type="entry name" value="TPR-like_helical_dom_sf"/>
</dbReference>
<keyword evidence="3" id="KW-1185">Reference proteome</keyword>
<dbReference type="PROSITE" id="PS50236">
    <property type="entry name" value="CHCR"/>
    <property type="match status" value="2"/>
</dbReference>
<feature type="repeat" description="CHCR" evidence="1">
    <location>
        <begin position="75"/>
        <end position="110"/>
    </location>
</feature>
<feature type="repeat" description="CHCR" evidence="1">
    <location>
        <begin position="1"/>
        <end position="70"/>
    </location>
</feature>
<reference evidence="2 3" key="1">
    <citation type="journal article" date="2022" name="Nat. Plants">
        <title>Genomes of leafy and leafless Platanthera orchids illuminate the evolution of mycoheterotrophy.</title>
        <authorList>
            <person name="Li M.H."/>
            <person name="Liu K.W."/>
            <person name="Li Z."/>
            <person name="Lu H.C."/>
            <person name="Ye Q.L."/>
            <person name="Zhang D."/>
            <person name="Wang J.Y."/>
            <person name="Li Y.F."/>
            <person name="Zhong Z.M."/>
            <person name="Liu X."/>
            <person name="Yu X."/>
            <person name="Liu D.K."/>
            <person name="Tu X.D."/>
            <person name="Liu B."/>
            <person name="Hao Y."/>
            <person name="Liao X.Y."/>
            <person name="Jiang Y.T."/>
            <person name="Sun W.H."/>
            <person name="Chen J."/>
            <person name="Chen Y.Q."/>
            <person name="Ai Y."/>
            <person name="Zhai J.W."/>
            <person name="Wu S.S."/>
            <person name="Zhou Z."/>
            <person name="Hsiao Y.Y."/>
            <person name="Wu W.L."/>
            <person name="Chen Y.Y."/>
            <person name="Lin Y.F."/>
            <person name="Hsu J.L."/>
            <person name="Li C.Y."/>
            <person name="Wang Z.W."/>
            <person name="Zhao X."/>
            <person name="Zhong W.Y."/>
            <person name="Ma X.K."/>
            <person name="Ma L."/>
            <person name="Huang J."/>
            <person name="Chen G.Z."/>
            <person name="Huang M.Z."/>
            <person name="Huang L."/>
            <person name="Peng D.H."/>
            <person name="Luo Y.B."/>
            <person name="Zou S.Q."/>
            <person name="Chen S.P."/>
            <person name="Lan S."/>
            <person name="Tsai W.C."/>
            <person name="Van de Peer Y."/>
            <person name="Liu Z.J."/>
        </authorList>
    </citation>
    <scope>NUCLEOTIDE SEQUENCE [LARGE SCALE GENOMIC DNA]</scope>
    <source>
        <strain evidence="2">Lor287</strain>
    </source>
</reference>
<evidence type="ECO:0000313" key="3">
    <source>
        <dbReference type="Proteomes" id="UP001418222"/>
    </source>
</evidence>
<dbReference type="GO" id="GO:0009507">
    <property type="term" value="C:chloroplast"/>
    <property type="evidence" value="ECO:0007669"/>
    <property type="project" value="TreeGrafter"/>
</dbReference>